<dbReference type="Gene3D" id="3.40.190.10">
    <property type="entry name" value="Periplasmic binding protein-like II"/>
    <property type="match status" value="2"/>
</dbReference>
<name>A0A081P7C8_9BACL</name>
<dbReference type="OrthoDB" id="9769685at2"/>
<evidence type="ECO:0000313" key="5">
    <source>
        <dbReference type="EMBL" id="KEQ26601.1"/>
    </source>
</evidence>
<evidence type="ECO:0000256" key="1">
    <source>
        <dbReference type="ARBA" id="ARBA00008520"/>
    </source>
</evidence>
<evidence type="ECO:0000256" key="2">
    <source>
        <dbReference type="ARBA" id="ARBA00022448"/>
    </source>
</evidence>
<dbReference type="eggNOG" id="COG2182">
    <property type="taxonomic scope" value="Bacteria"/>
</dbReference>
<feature type="chain" id="PRO_5038441396" evidence="4">
    <location>
        <begin position="20"/>
        <end position="427"/>
    </location>
</feature>
<evidence type="ECO:0000256" key="3">
    <source>
        <dbReference type="ARBA" id="ARBA00022729"/>
    </source>
</evidence>
<reference evidence="5 6" key="1">
    <citation type="submission" date="2014-06" db="EMBL/GenBank/DDBJ databases">
        <title>Draft genome sequence of Paenibacillus sp. MSt1.</title>
        <authorList>
            <person name="Aw Y.K."/>
            <person name="Ong K.S."/>
            <person name="Gan H.M."/>
            <person name="Lee S.M."/>
        </authorList>
    </citation>
    <scope>NUCLEOTIDE SEQUENCE [LARGE SCALE GENOMIC DNA]</scope>
    <source>
        <strain evidence="5 6">MSt1</strain>
    </source>
</reference>
<comment type="similarity">
    <text evidence="1">Belongs to the bacterial solute-binding protein 1 family.</text>
</comment>
<evidence type="ECO:0000256" key="4">
    <source>
        <dbReference type="SAM" id="SignalP"/>
    </source>
</evidence>
<dbReference type="AlphaFoldDB" id="A0A081P7C8"/>
<feature type="signal peptide" evidence="4">
    <location>
        <begin position="1"/>
        <end position="19"/>
    </location>
</feature>
<keyword evidence="3 4" id="KW-0732">Signal</keyword>
<dbReference type="SUPFAM" id="SSF53850">
    <property type="entry name" value="Periplasmic binding protein-like II"/>
    <property type="match status" value="1"/>
</dbReference>
<accession>A0A081P7C8</accession>
<dbReference type="RefSeq" id="WP_036679400.1">
    <property type="nucleotide sequence ID" value="NZ_JNVM01000006.1"/>
</dbReference>
<keyword evidence="2" id="KW-0813">Transport</keyword>
<dbReference type="PROSITE" id="PS51257">
    <property type="entry name" value="PROKAR_LIPOPROTEIN"/>
    <property type="match status" value="1"/>
</dbReference>
<gene>
    <name evidence="5" type="ORF">ET33_32690</name>
</gene>
<dbReference type="GO" id="GO:0015768">
    <property type="term" value="P:maltose transport"/>
    <property type="evidence" value="ECO:0007669"/>
    <property type="project" value="TreeGrafter"/>
</dbReference>
<keyword evidence="6" id="KW-1185">Reference proteome</keyword>
<dbReference type="PANTHER" id="PTHR30061">
    <property type="entry name" value="MALTOSE-BINDING PERIPLASMIC PROTEIN"/>
    <property type="match status" value="1"/>
</dbReference>
<evidence type="ECO:0000313" key="6">
    <source>
        <dbReference type="Proteomes" id="UP000028123"/>
    </source>
</evidence>
<comment type="caution">
    <text evidence="5">The sequence shown here is derived from an EMBL/GenBank/DDBJ whole genome shotgun (WGS) entry which is preliminary data.</text>
</comment>
<protein>
    <submittedName>
        <fullName evidence="5">Sugar ABC transporter substrate-binding protein</fullName>
    </submittedName>
</protein>
<dbReference type="Proteomes" id="UP000028123">
    <property type="component" value="Unassembled WGS sequence"/>
</dbReference>
<dbReference type="EMBL" id="JNVM01000006">
    <property type="protein sequence ID" value="KEQ26601.1"/>
    <property type="molecule type" value="Genomic_DNA"/>
</dbReference>
<dbReference type="GO" id="GO:0055052">
    <property type="term" value="C:ATP-binding cassette (ABC) transporter complex, substrate-binding subunit-containing"/>
    <property type="evidence" value="ECO:0007669"/>
    <property type="project" value="TreeGrafter"/>
</dbReference>
<dbReference type="Pfam" id="PF13416">
    <property type="entry name" value="SBP_bac_8"/>
    <property type="match status" value="1"/>
</dbReference>
<dbReference type="GO" id="GO:0042956">
    <property type="term" value="P:maltodextrin transmembrane transport"/>
    <property type="evidence" value="ECO:0007669"/>
    <property type="project" value="TreeGrafter"/>
</dbReference>
<sequence>MNKCLMGSFASLIALSVVLIGCSSGSGDSGNGTGAQKTKVTFWHGNTDTEKEALEKIVKAFHEQNSDIQVDMTYIAQQGEGQNEKLLAAIAGGNPPDAAYFDRFEIGSWAARGSLTDLTDKAKADQINASDYYEFAMAEATYKGKLYGLPNDTDSRLLYYNKEQFKEVGLDPEHPPKTIAELEAAAEKLTKKTGKRFERIGFIPWYDQGWIYTWGWTFGGDFYDKSADKVTADHPNVVKALEWMRDYAKKYNIEDVAAFTDSAGSGADNPFLTGQLSMTVSGPWRIAGIKKYKPALNYGVTPIPTLTGDKFTSWSGGFSYIIPKGAKNADAAWKFIKFAAGKDGQKIFSETTGNLATIPSVNEGIKDPATKKFAEILPQSHNRPVISAGSLLWNELSRARDNAIHDKGTPKDILQEVSQKVNSELHK</sequence>
<dbReference type="GO" id="GO:1901982">
    <property type="term" value="F:maltose binding"/>
    <property type="evidence" value="ECO:0007669"/>
    <property type="project" value="TreeGrafter"/>
</dbReference>
<dbReference type="PANTHER" id="PTHR30061:SF50">
    <property type="entry name" value="MALTOSE_MALTODEXTRIN-BINDING PERIPLASMIC PROTEIN"/>
    <property type="match status" value="1"/>
</dbReference>
<dbReference type="InterPro" id="IPR006059">
    <property type="entry name" value="SBP"/>
</dbReference>
<organism evidence="5 6">
    <name type="scientific">Paenibacillus tyrfis</name>
    <dbReference type="NCBI Taxonomy" id="1501230"/>
    <lineage>
        <taxon>Bacteria</taxon>
        <taxon>Bacillati</taxon>
        <taxon>Bacillota</taxon>
        <taxon>Bacilli</taxon>
        <taxon>Bacillales</taxon>
        <taxon>Paenibacillaceae</taxon>
        <taxon>Paenibacillus</taxon>
    </lineage>
</organism>
<proteinExistence type="inferred from homology"/>
<dbReference type="CDD" id="cd14748">
    <property type="entry name" value="PBP2_UgpB"/>
    <property type="match status" value="1"/>
</dbReference>